<feature type="non-terminal residue" evidence="2">
    <location>
        <position position="1"/>
    </location>
</feature>
<keyword evidence="3" id="KW-1185">Reference proteome</keyword>
<dbReference type="AlphaFoldDB" id="A0AAV2PUH3"/>
<keyword evidence="1" id="KW-0812">Transmembrane</keyword>
<evidence type="ECO:0000256" key="1">
    <source>
        <dbReference type="SAM" id="Phobius"/>
    </source>
</evidence>
<feature type="transmembrane region" description="Helical" evidence="1">
    <location>
        <begin position="77"/>
        <end position="99"/>
    </location>
</feature>
<evidence type="ECO:0000313" key="2">
    <source>
        <dbReference type="EMBL" id="CAL4064024.1"/>
    </source>
</evidence>
<name>A0AAV2PUH3_MEGNR</name>
<evidence type="ECO:0008006" key="4">
    <source>
        <dbReference type="Google" id="ProtNLM"/>
    </source>
</evidence>
<feature type="transmembrane region" description="Helical" evidence="1">
    <location>
        <begin position="237"/>
        <end position="257"/>
    </location>
</feature>
<organism evidence="2 3">
    <name type="scientific">Meganyctiphanes norvegica</name>
    <name type="common">Northern krill</name>
    <name type="synonym">Thysanopoda norvegica</name>
    <dbReference type="NCBI Taxonomy" id="48144"/>
    <lineage>
        <taxon>Eukaryota</taxon>
        <taxon>Metazoa</taxon>
        <taxon>Ecdysozoa</taxon>
        <taxon>Arthropoda</taxon>
        <taxon>Crustacea</taxon>
        <taxon>Multicrustacea</taxon>
        <taxon>Malacostraca</taxon>
        <taxon>Eumalacostraca</taxon>
        <taxon>Eucarida</taxon>
        <taxon>Euphausiacea</taxon>
        <taxon>Euphausiidae</taxon>
        <taxon>Meganyctiphanes</taxon>
    </lineage>
</organism>
<feature type="transmembrane region" description="Helical" evidence="1">
    <location>
        <begin position="105"/>
        <end position="124"/>
    </location>
</feature>
<keyword evidence="1" id="KW-1133">Transmembrane helix</keyword>
<evidence type="ECO:0000313" key="3">
    <source>
        <dbReference type="Proteomes" id="UP001497623"/>
    </source>
</evidence>
<dbReference type="SUPFAM" id="SSF103473">
    <property type="entry name" value="MFS general substrate transporter"/>
    <property type="match status" value="1"/>
</dbReference>
<feature type="transmembrane region" description="Helical" evidence="1">
    <location>
        <begin position="168"/>
        <end position="187"/>
    </location>
</feature>
<feature type="transmembrane region" description="Helical" evidence="1">
    <location>
        <begin position="208"/>
        <end position="225"/>
    </location>
</feature>
<comment type="caution">
    <text evidence="2">The sequence shown here is derived from an EMBL/GenBank/DDBJ whole genome shotgun (WGS) entry which is preliminary data.</text>
</comment>
<dbReference type="InterPro" id="IPR036259">
    <property type="entry name" value="MFS_trans_sf"/>
</dbReference>
<feature type="transmembrane region" description="Helical" evidence="1">
    <location>
        <begin position="136"/>
        <end position="162"/>
    </location>
</feature>
<dbReference type="EMBL" id="CAXKWB010001328">
    <property type="protein sequence ID" value="CAL4064024.1"/>
    <property type="molecule type" value="Genomic_DNA"/>
</dbReference>
<reference evidence="2 3" key="1">
    <citation type="submission" date="2024-05" db="EMBL/GenBank/DDBJ databases">
        <authorList>
            <person name="Wallberg A."/>
        </authorList>
    </citation>
    <scope>NUCLEOTIDE SEQUENCE [LARGE SCALE GENOMIC DNA]</scope>
</reference>
<accession>A0AAV2PUH3</accession>
<sequence length="304" mass="32730">GCWAVLGGMMSAIGCSLGSGSGLWAGQAALHLAMALLAFFALMIIPVPYGTVDPPKTRRPLSLYLDDEVLREGLRRLAFHGWVLLSGAVSSMSITFGLWLIQESAYTKGSGIASQACAIFLYQATEGMTLHFGHWIVARGGVLGTMCASGVALSIHCCVLWTASDIWLMAVAHATAGVAHGCLWLAVKHNALLLATISDQEREAWVSWCSWRGGMGFGAMLWGSWAGGLSGAVRPLFAAAAAVALFQAIAVSISMLLGRKQIRSRRRIYHTLDLDMEDEDADEEEDDDEDDWLVKRAKKEGITL</sequence>
<dbReference type="Proteomes" id="UP001497623">
    <property type="component" value="Unassembled WGS sequence"/>
</dbReference>
<proteinExistence type="predicted"/>
<protein>
    <recommendedName>
        <fullName evidence="4">Major facilitator superfamily associated domain-containing protein</fullName>
    </recommendedName>
</protein>
<gene>
    <name evidence="2" type="ORF">MNOR_LOCUS3776</name>
</gene>
<feature type="transmembrane region" description="Helical" evidence="1">
    <location>
        <begin position="28"/>
        <end position="49"/>
    </location>
</feature>
<keyword evidence="1" id="KW-0472">Membrane</keyword>